<dbReference type="EMBL" id="VSWD01000003">
    <property type="protein sequence ID" value="KAK3106275.1"/>
    <property type="molecule type" value="Genomic_DNA"/>
</dbReference>
<dbReference type="SMART" id="SM00385">
    <property type="entry name" value="CYCLIN"/>
    <property type="match status" value="2"/>
</dbReference>
<evidence type="ECO:0000256" key="4">
    <source>
        <dbReference type="ARBA" id="ARBA00022553"/>
    </source>
</evidence>
<feature type="compositionally biased region" description="Polar residues" evidence="13">
    <location>
        <begin position="355"/>
        <end position="365"/>
    </location>
</feature>
<reference evidence="15" key="1">
    <citation type="submission" date="2019-08" db="EMBL/GenBank/DDBJ databases">
        <title>The improved chromosome-level genome for the pearl oyster Pinctada fucata martensii using PacBio sequencing and Hi-C.</title>
        <authorList>
            <person name="Zheng Z."/>
        </authorList>
    </citation>
    <scope>NUCLEOTIDE SEQUENCE</scope>
    <source>
        <strain evidence="15">ZZ-2019</strain>
        <tissue evidence="15">Adductor muscle</tissue>
    </source>
</reference>
<dbReference type="InterPro" id="IPR043198">
    <property type="entry name" value="Cyclin/Ssn8"/>
</dbReference>
<keyword evidence="9" id="KW-0804">Transcription</keyword>
<feature type="compositionally biased region" description="Low complexity" evidence="13">
    <location>
        <begin position="775"/>
        <end position="795"/>
    </location>
</feature>
<evidence type="ECO:0000256" key="10">
    <source>
        <dbReference type="ARBA" id="ARBA00023242"/>
    </source>
</evidence>
<feature type="compositionally biased region" description="Low complexity" evidence="13">
    <location>
        <begin position="692"/>
        <end position="704"/>
    </location>
</feature>
<keyword evidence="8 12" id="KW-0195">Cyclin</keyword>
<keyword evidence="16" id="KW-1185">Reference proteome</keyword>
<dbReference type="GO" id="GO:0005634">
    <property type="term" value="C:nucleus"/>
    <property type="evidence" value="ECO:0007669"/>
    <property type="project" value="UniProtKB-SubCell"/>
</dbReference>
<evidence type="ECO:0000313" key="15">
    <source>
        <dbReference type="EMBL" id="KAK3106275.1"/>
    </source>
</evidence>
<feature type="region of interest" description="Disordered" evidence="13">
    <location>
        <begin position="259"/>
        <end position="365"/>
    </location>
</feature>
<feature type="region of interest" description="Disordered" evidence="13">
    <location>
        <begin position="392"/>
        <end position="934"/>
    </location>
</feature>
<feature type="compositionally biased region" description="Low complexity" evidence="13">
    <location>
        <begin position="885"/>
        <end position="897"/>
    </location>
</feature>
<dbReference type="FunFam" id="1.10.472.10:FF:000004">
    <property type="entry name" value="Cyclin T2"/>
    <property type="match status" value="1"/>
</dbReference>
<evidence type="ECO:0000256" key="1">
    <source>
        <dbReference type="ARBA" id="ARBA00004123"/>
    </source>
</evidence>
<dbReference type="SUPFAM" id="SSF47954">
    <property type="entry name" value="Cyclin-like"/>
    <property type="match status" value="2"/>
</dbReference>
<evidence type="ECO:0000256" key="11">
    <source>
        <dbReference type="ARBA" id="ARBA00023306"/>
    </source>
</evidence>
<keyword evidence="3" id="KW-1017">Isopeptide bond</keyword>
<keyword evidence="5" id="KW-0132">Cell division</keyword>
<dbReference type="InterPro" id="IPR013763">
    <property type="entry name" value="Cyclin-like_dom"/>
</dbReference>
<evidence type="ECO:0000256" key="2">
    <source>
        <dbReference type="ARBA" id="ARBA00008638"/>
    </source>
</evidence>
<feature type="compositionally biased region" description="Basic and acidic residues" evidence="13">
    <location>
        <begin position="431"/>
        <end position="448"/>
    </location>
</feature>
<dbReference type="Proteomes" id="UP001186944">
    <property type="component" value="Unassembled WGS sequence"/>
</dbReference>
<gene>
    <name evidence="15" type="ORF">FSP39_016569</name>
</gene>
<dbReference type="FunFam" id="1.10.472.10:FF:000009">
    <property type="entry name" value="cyclin-T2 isoform X1"/>
    <property type="match status" value="1"/>
</dbReference>
<feature type="compositionally biased region" description="Basic and acidic residues" evidence="13">
    <location>
        <begin position="406"/>
        <end position="417"/>
    </location>
</feature>
<evidence type="ECO:0000256" key="12">
    <source>
        <dbReference type="RuleBase" id="RU000383"/>
    </source>
</evidence>
<evidence type="ECO:0000256" key="9">
    <source>
        <dbReference type="ARBA" id="ARBA00023163"/>
    </source>
</evidence>
<feature type="compositionally biased region" description="Basic residues" evidence="13">
    <location>
        <begin position="660"/>
        <end position="670"/>
    </location>
</feature>
<comment type="subcellular location">
    <subcellularLocation>
        <location evidence="1">Nucleus</location>
    </subcellularLocation>
</comment>
<feature type="compositionally biased region" description="Polar residues" evidence="13">
    <location>
        <begin position="756"/>
        <end position="771"/>
    </location>
</feature>
<name>A0AA88YV26_PINIB</name>
<feature type="compositionally biased region" description="Basic and acidic residues" evidence="13">
    <location>
        <begin position="615"/>
        <end position="631"/>
    </location>
</feature>
<feature type="domain" description="Cyclin-like" evidence="14">
    <location>
        <begin position="37"/>
        <end position="136"/>
    </location>
</feature>
<dbReference type="GO" id="GO:0006357">
    <property type="term" value="P:regulation of transcription by RNA polymerase II"/>
    <property type="evidence" value="ECO:0007669"/>
    <property type="project" value="InterPro"/>
</dbReference>
<feature type="compositionally biased region" description="Polar residues" evidence="13">
    <location>
        <begin position="825"/>
        <end position="852"/>
    </location>
</feature>
<sequence>MAAERWIFTKSQLQNTPSRKSGIDSDKELSYRQQAANLIQDMGQRLQVTQLCINTAIVYMHRFYMFHSFTRFHRNPMSAASLFLAAKVEEQPRKLEHVIRCAHSCLNREAPPLDTQSNAYFEQAHELVINENILLQTLGFDLSIDHPHTNVVKTCQLVRAPRDLAQTSYFLATNSLHLTALCLQYKPTVVACVCVHLACKWSKWEIPIGREGKEWYYYVDKSVTKELLEELTTEFLTILDRCPNKLRKKIMTWKSGKDPDALMMADRPIEKRSKTEPSSAAGSAEQEVSIHRPSSSSAKHTTKEAHPSQTSHQSHGSEKSRKEHAQIIKQEKPTSSSTKPKESSVVAENRHVAVSGSSAPASQRQNVFDALTSEAFVKEEKPDLNVNVSIAVPPALQSVPSVSLAEYKERRERERALTKSHSSDSALKANIKAEPDVLSEASDKEKEKLRKSHSSSHHHRHHHSKHGAGSEGSSSSDHKIRIKTEPSTSASSSSQQVDPKLKLPSLPTSAELVQDLLKESLSKNSPSTALSVTPSVKTEVNVTESKHRKEALLSSNKQPSMPDPKLVIKSEPSSPQVPSISKPEVKLKIKTHHSETGITQPGASPLKLKIKTSHLPKEAQFSDKNGHKEQKVPALKLSSHPSRMKSSDSTSSSSSSSSSKHPHKSHKSSKSSHSSSSLSKGTNGKEDIKIHISLSDIQKQSSSSDPEKKISEKHHRHAEKSRKERTTSQQDALVRSKSDVNSRKRPLMSPGEVPSNDLSSHSKSKIQKSTESQMRRSSSSHSVVSMDMSSDSGSVAGNDMDNHISAHSIMQNIQRAIEQKKRNIAESQSQKSSPVLQQNFPMSQPQYHNTPFAQLFQAAPPQPPPPPPPDPPSDPPPPPPPPPQDTYSYSNSYSNSSQPFAYQELGDIDFLEDDPPLPDEIPPVAPPPPPSNRY</sequence>
<keyword evidence="7" id="KW-0805">Transcription regulation</keyword>
<dbReference type="Pfam" id="PF21797">
    <property type="entry name" value="CycT2-like_C"/>
    <property type="match status" value="1"/>
</dbReference>
<keyword evidence="10" id="KW-0539">Nucleus</keyword>
<proteinExistence type="inferred from homology"/>
<feature type="compositionally biased region" description="Low complexity" evidence="13">
    <location>
        <begin position="671"/>
        <end position="680"/>
    </location>
</feature>
<evidence type="ECO:0000259" key="14">
    <source>
        <dbReference type="SMART" id="SM00385"/>
    </source>
</evidence>
<dbReference type="AlphaFoldDB" id="A0AA88YV26"/>
<feature type="compositionally biased region" description="Acidic residues" evidence="13">
    <location>
        <begin position="906"/>
        <end position="917"/>
    </location>
</feature>
<dbReference type="GO" id="GO:0051301">
    <property type="term" value="P:cell division"/>
    <property type="evidence" value="ECO:0007669"/>
    <property type="project" value="UniProtKB-KW"/>
</dbReference>
<dbReference type="InterPro" id="IPR036915">
    <property type="entry name" value="Cyclin-like_sf"/>
</dbReference>
<feature type="compositionally biased region" description="Pro residues" evidence="13">
    <location>
        <begin position="918"/>
        <end position="934"/>
    </location>
</feature>
<keyword evidence="4" id="KW-0597">Phosphoprotein</keyword>
<keyword evidence="6" id="KW-0832">Ubl conjugation</keyword>
<dbReference type="GO" id="GO:0016538">
    <property type="term" value="F:cyclin-dependent protein serine/threonine kinase regulator activity"/>
    <property type="evidence" value="ECO:0007669"/>
    <property type="project" value="InterPro"/>
</dbReference>
<feature type="compositionally biased region" description="Low complexity" evidence="13">
    <location>
        <begin position="647"/>
        <end position="659"/>
    </location>
</feature>
<dbReference type="CDD" id="cd20538">
    <property type="entry name" value="CYCLIN_CCNT_rpt1"/>
    <property type="match status" value="1"/>
</dbReference>
<feature type="compositionally biased region" description="Polar residues" evidence="13">
    <location>
        <begin position="522"/>
        <end position="543"/>
    </location>
</feature>
<feature type="compositionally biased region" description="Basic and acidic residues" evidence="13">
    <location>
        <begin position="315"/>
        <end position="332"/>
    </location>
</feature>
<dbReference type="InterPro" id="IPR006671">
    <property type="entry name" value="Cyclin_N"/>
</dbReference>
<feature type="compositionally biased region" description="Basic and acidic residues" evidence="13">
    <location>
        <begin position="583"/>
        <end position="595"/>
    </location>
</feature>
<accession>A0AA88YV26</accession>
<feature type="domain" description="Cyclin-like" evidence="14">
    <location>
        <begin position="149"/>
        <end position="237"/>
    </location>
</feature>
<evidence type="ECO:0000256" key="8">
    <source>
        <dbReference type="ARBA" id="ARBA00023127"/>
    </source>
</evidence>
<organism evidence="15 16">
    <name type="scientific">Pinctada imbricata</name>
    <name type="common">Atlantic pearl-oyster</name>
    <name type="synonym">Pinctada martensii</name>
    <dbReference type="NCBI Taxonomy" id="66713"/>
    <lineage>
        <taxon>Eukaryota</taxon>
        <taxon>Metazoa</taxon>
        <taxon>Spiralia</taxon>
        <taxon>Lophotrochozoa</taxon>
        <taxon>Mollusca</taxon>
        <taxon>Bivalvia</taxon>
        <taxon>Autobranchia</taxon>
        <taxon>Pteriomorphia</taxon>
        <taxon>Pterioida</taxon>
        <taxon>Pterioidea</taxon>
        <taxon>Pteriidae</taxon>
        <taxon>Pinctada</taxon>
    </lineage>
</organism>
<feature type="compositionally biased region" description="Basic residues" evidence="13">
    <location>
        <begin position="711"/>
        <end position="720"/>
    </location>
</feature>
<keyword evidence="11" id="KW-0131">Cell cycle</keyword>
<evidence type="ECO:0000256" key="13">
    <source>
        <dbReference type="SAM" id="MobiDB-lite"/>
    </source>
</evidence>
<protein>
    <recommendedName>
        <fullName evidence="14">Cyclin-like domain-containing protein</fullName>
    </recommendedName>
</protein>
<evidence type="ECO:0000256" key="5">
    <source>
        <dbReference type="ARBA" id="ARBA00022618"/>
    </source>
</evidence>
<comment type="similarity">
    <text evidence="2">Belongs to the cyclin family. Cyclin C subfamily.</text>
</comment>
<evidence type="ECO:0000256" key="7">
    <source>
        <dbReference type="ARBA" id="ARBA00023015"/>
    </source>
</evidence>
<feature type="compositionally biased region" description="Pro residues" evidence="13">
    <location>
        <begin position="860"/>
        <end position="884"/>
    </location>
</feature>
<feature type="compositionally biased region" description="Basic residues" evidence="13">
    <location>
        <begin position="449"/>
        <end position="466"/>
    </location>
</feature>
<evidence type="ECO:0000256" key="6">
    <source>
        <dbReference type="ARBA" id="ARBA00022843"/>
    </source>
</evidence>
<dbReference type="Gene3D" id="1.10.472.10">
    <property type="entry name" value="Cyclin-like"/>
    <property type="match status" value="2"/>
</dbReference>
<evidence type="ECO:0000256" key="3">
    <source>
        <dbReference type="ARBA" id="ARBA00022499"/>
    </source>
</evidence>
<comment type="caution">
    <text evidence="15">The sequence shown here is derived from an EMBL/GenBank/DDBJ whole genome shotgun (WGS) entry which is preliminary data.</text>
</comment>
<evidence type="ECO:0000313" key="16">
    <source>
        <dbReference type="Proteomes" id="UP001186944"/>
    </source>
</evidence>
<dbReference type="Pfam" id="PF00134">
    <property type="entry name" value="Cyclin_N"/>
    <property type="match status" value="1"/>
</dbReference>
<dbReference type="PANTHER" id="PTHR10026">
    <property type="entry name" value="CYCLIN"/>
    <property type="match status" value="1"/>
</dbReference>